<name>A0A293LIK5_ORNER</name>
<dbReference type="AlphaFoldDB" id="A0A293LIK5"/>
<sequence length="113" mass="12763">MALVDNDVMGAVVQWRVVGRKTPRRWCLKTWPMKGLGHYACYGPVEWILRCHSNNTGRKVRDTVPVRAGGCQGELSKGSTETVLQSVCTVNLSVKLWWHKGWPSNELLCLKIL</sequence>
<proteinExistence type="predicted"/>
<reference evidence="1" key="1">
    <citation type="submission" date="2017-08" db="EMBL/GenBank/DDBJ databases">
        <title>Ornithodoros erraticus midgut genes differentially expressed after blood feeding.</title>
        <authorList>
            <person name="Oleaga A."/>
        </authorList>
    </citation>
    <scope>NUCLEOTIDE SEQUENCE</scope>
    <source>
        <strain evidence="1">Female</strain>
        <tissue evidence="1">Gut</tissue>
    </source>
</reference>
<dbReference type="EMBL" id="GFWV01003156">
    <property type="protein sequence ID" value="MAA27886.1"/>
    <property type="molecule type" value="Transcribed_RNA"/>
</dbReference>
<accession>A0A293LIK5</accession>
<protein>
    <submittedName>
        <fullName evidence="1">Uncharacterized protein</fullName>
    </submittedName>
</protein>
<organism evidence="1">
    <name type="scientific">Ornithodoros erraticus</name>
    <name type="common">European soft tick</name>
    <name type="synonym">Alectorobius erraticus</name>
    <dbReference type="NCBI Taxonomy" id="265619"/>
    <lineage>
        <taxon>Eukaryota</taxon>
        <taxon>Metazoa</taxon>
        <taxon>Ecdysozoa</taxon>
        <taxon>Arthropoda</taxon>
        <taxon>Chelicerata</taxon>
        <taxon>Arachnida</taxon>
        <taxon>Acari</taxon>
        <taxon>Parasitiformes</taxon>
        <taxon>Ixodida</taxon>
        <taxon>Ixodoidea</taxon>
        <taxon>Argasidae</taxon>
        <taxon>Ornithodorinae</taxon>
        <taxon>Ornithodoros</taxon>
    </lineage>
</organism>
<evidence type="ECO:0000313" key="1">
    <source>
        <dbReference type="EMBL" id="MAA27886.1"/>
    </source>
</evidence>